<feature type="transmembrane region" description="Helical" evidence="1">
    <location>
        <begin position="107"/>
        <end position="123"/>
    </location>
</feature>
<dbReference type="RefSeq" id="WP_036098368.1">
    <property type="nucleotide sequence ID" value="NZ_AODF01000039.1"/>
</dbReference>
<feature type="transmembrane region" description="Helical" evidence="1">
    <location>
        <begin position="52"/>
        <end position="71"/>
    </location>
</feature>
<name>A0ABP3AUG4_9LIST</name>
<keyword evidence="3" id="KW-1185">Reference proteome</keyword>
<sequence>MKAIWVRIRTQTFSLILASQTLLFGVFLLAHQDFMATKTVYQPLTDLMDDQVIASIMAGIGFLNILCLLTGKNRVRRWVVIAMAFMWALFFAAFFSQELGGHPNSGWIFILGLNTAILYEAATEDFR</sequence>
<protein>
    <submittedName>
        <fullName evidence="2">Uncharacterized protein</fullName>
    </submittedName>
</protein>
<reference evidence="2 3" key="1">
    <citation type="journal article" date="2014" name="Int. J. Syst. Evol. Microbiol.">
        <title>Listeria floridensis sp. nov., Listeria aquatica sp. nov., Listeria cornellensis sp. nov., Listeria riparia sp. nov. and Listeria grandensis sp. nov., from agricultural and natural environments.</title>
        <authorList>
            <person name="den Bakker H.C."/>
            <person name="Warchocki S."/>
            <person name="Wright E.M."/>
            <person name="Allred A.F."/>
            <person name="Ahlstrom C."/>
            <person name="Manuel C.S."/>
            <person name="Stasiewicz M.J."/>
            <person name="Burrell A."/>
            <person name="Roof S."/>
            <person name="Strawn L."/>
            <person name="Fortes E.D."/>
            <person name="Nightingale K.K."/>
            <person name="Kephart D."/>
            <person name="Wiedmann M."/>
        </authorList>
    </citation>
    <scope>NUCLEOTIDE SEQUENCE [LARGE SCALE GENOMIC DNA]</scope>
    <source>
        <strain evidence="2 3">FSL S10-1187</strain>
    </source>
</reference>
<gene>
    <name evidence="2" type="ORF">MFLO_14357</name>
</gene>
<proteinExistence type="predicted"/>
<comment type="caution">
    <text evidence="2">The sequence shown here is derived from an EMBL/GenBank/DDBJ whole genome shotgun (WGS) entry which is preliminary data.</text>
</comment>
<keyword evidence="1" id="KW-0812">Transmembrane</keyword>
<keyword evidence="1" id="KW-1133">Transmembrane helix</keyword>
<keyword evidence="1" id="KW-0472">Membrane</keyword>
<organism evidence="2 3">
    <name type="scientific">Listeria floridensis FSL S10-1187</name>
    <dbReference type="NCBI Taxonomy" id="1265817"/>
    <lineage>
        <taxon>Bacteria</taxon>
        <taxon>Bacillati</taxon>
        <taxon>Bacillota</taxon>
        <taxon>Bacilli</taxon>
        <taxon>Bacillales</taxon>
        <taxon>Listeriaceae</taxon>
        <taxon>Listeria</taxon>
    </lineage>
</organism>
<evidence type="ECO:0000313" key="3">
    <source>
        <dbReference type="Proteomes" id="UP000019249"/>
    </source>
</evidence>
<dbReference type="EMBL" id="AODF01000039">
    <property type="protein sequence ID" value="EUJ26144.1"/>
    <property type="molecule type" value="Genomic_DNA"/>
</dbReference>
<dbReference type="Proteomes" id="UP000019249">
    <property type="component" value="Unassembled WGS sequence"/>
</dbReference>
<feature type="transmembrane region" description="Helical" evidence="1">
    <location>
        <begin position="78"/>
        <end position="95"/>
    </location>
</feature>
<feature type="transmembrane region" description="Helical" evidence="1">
    <location>
        <begin position="12"/>
        <end position="32"/>
    </location>
</feature>
<evidence type="ECO:0000313" key="2">
    <source>
        <dbReference type="EMBL" id="EUJ26144.1"/>
    </source>
</evidence>
<evidence type="ECO:0000256" key="1">
    <source>
        <dbReference type="SAM" id="Phobius"/>
    </source>
</evidence>
<accession>A0ABP3AUG4</accession>